<comment type="caution">
    <text evidence="2">The sequence shown here is derived from an EMBL/GenBank/DDBJ whole genome shotgun (WGS) entry which is preliminary data.</text>
</comment>
<dbReference type="EMBL" id="JAHOPB010000001">
    <property type="protein sequence ID" value="MBU8872538.1"/>
    <property type="molecule type" value="Genomic_DNA"/>
</dbReference>
<dbReference type="Proteomes" id="UP000727907">
    <property type="component" value="Unassembled WGS sequence"/>
</dbReference>
<evidence type="ECO:0000313" key="2">
    <source>
        <dbReference type="EMBL" id="MBU8872538.1"/>
    </source>
</evidence>
<organism evidence="2 3">
    <name type="scientific">Reyranella humidisoli</name>
    <dbReference type="NCBI Taxonomy" id="2849149"/>
    <lineage>
        <taxon>Bacteria</taxon>
        <taxon>Pseudomonadati</taxon>
        <taxon>Pseudomonadota</taxon>
        <taxon>Alphaproteobacteria</taxon>
        <taxon>Hyphomicrobiales</taxon>
        <taxon>Reyranellaceae</taxon>
        <taxon>Reyranella</taxon>
    </lineage>
</organism>
<protein>
    <submittedName>
        <fullName evidence="2">Uncharacterized protein</fullName>
    </submittedName>
</protein>
<feature type="signal peptide" evidence="1">
    <location>
        <begin position="1"/>
        <end position="19"/>
    </location>
</feature>
<reference evidence="2 3" key="1">
    <citation type="submission" date="2021-06" db="EMBL/GenBank/DDBJ databases">
        <authorList>
            <person name="Lee D.H."/>
        </authorList>
    </citation>
    <scope>NUCLEOTIDE SEQUENCE [LARGE SCALE GENOMIC DNA]</scope>
    <source>
        <strain evidence="2 3">MMS21-HV4-11</strain>
    </source>
</reference>
<proteinExistence type="predicted"/>
<keyword evidence="3" id="KW-1185">Reference proteome</keyword>
<gene>
    <name evidence="2" type="ORF">KQ910_02130</name>
</gene>
<dbReference type="RefSeq" id="WP_216956705.1">
    <property type="nucleotide sequence ID" value="NZ_JAHOPB010000001.1"/>
</dbReference>
<keyword evidence="1" id="KW-0732">Signal</keyword>
<evidence type="ECO:0000256" key="1">
    <source>
        <dbReference type="SAM" id="SignalP"/>
    </source>
</evidence>
<accession>A0ABS6IGZ1</accession>
<feature type="chain" id="PRO_5045798756" evidence="1">
    <location>
        <begin position="20"/>
        <end position="119"/>
    </location>
</feature>
<evidence type="ECO:0000313" key="3">
    <source>
        <dbReference type="Proteomes" id="UP000727907"/>
    </source>
</evidence>
<sequence length="119" mass="13242">MMRSLAVAALVLFTGQASAQETTFRLKNSTQYPIAQLSVSPTQLNMWGPNFMRPPGIRPGEAREVSYRASPDWCMGDLRVTFADGGPPVVWGYLNLCTLKNISLHYDRMSGVPTARYDE</sequence>
<name>A0ABS6IGZ1_9HYPH</name>